<dbReference type="SUPFAM" id="SSF47954">
    <property type="entry name" value="Cyclin-like"/>
    <property type="match status" value="1"/>
</dbReference>
<dbReference type="PRINTS" id="PR01349">
    <property type="entry name" value="WNTPROTEIN"/>
</dbReference>
<evidence type="ECO:0000256" key="5">
    <source>
        <dbReference type="ARBA" id="ARBA00022473"/>
    </source>
</evidence>
<feature type="compositionally biased region" description="Polar residues" evidence="17">
    <location>
        <begin position="471"/>
        <end position="483"/>
    </location>
</feature>
<dbReference type="GO" id="GO:0016533">
    <property type="term" value="C:protein kinase 5 complex"/>
    <property type="evidence" value="ECO:0007669"/>
    <property type="project" value="InterPro"/>
</dbReference>
<accession>A0A9D3NQQ2</accession>
<keyword evidence="18" id="KW-0732">Signal</keyword>
<dbReference type="InterPro" id="IPR018161">
    <property type="entry name" value="Wnt_CS"/>
</dbReference>
<evidence type="ECO:0000256" key="3">
    <source>
        <dbReference type="ARBA" id="ARBA00005683"/>
    </source>
</evidence>
<evidence type="ECO:0000256" key="10">
    <source>
        <dbReference type="ARBA" id="ARBA00022687"/>
    </source>
</evidence>
<dbReference type="Pfam" id="PF00110">
    <property type="entry name" value="wnt"/>
    <property type="match status" value="1"/>
</dbReference>
<evidence type="ECO:0000256" key="9">
    <source>
        <dbReference type="ARBA" id="ARBA00022553"/>
    </source>
</evidence>
<dbReference type="GO" id="GO:0005109">
    <property type="term" value="F:frizzled binding"/>
    <property type="evidence" value="ECO:0007669"/>
    <property type="project" value="TreeGrafter"/>
</dbReference>
<dbReference type="InterPro" id="IPR005817">
    <property type="entry name" value="Wnt"/>
</dbReference>
<keyword evidence="20" id="KW-1185">Reference proteome</keyword>
<evidence type="ECO:0000256" key="13">
    <source>
        <dbReference type="ARBA" id="ARBA00023180"/>
    </source>
</evidence>
<evidence type="ECO:0000313" key="19">
    <source>
        <dbReference type="EMBL" id="KAG7326784.1"/>
    </source>
</evidence>
<keyword evidence="6" id="KW-1003">Cell membrane</keyword>
<dbReference type="CDD" id="cd19338">
    <property type="entry name" value="Wnt_Wnt6"/>
    <property type="match status" value="1"/>
</dbReference>
<evidence type="ECO:0000256" key="2">
    <source>
        <dbReference type="ARBA" id="ARBA00004498"/>
    </source>
</evidence>
<keyword evidence="10 16" id="KW-0879">Wnt signaling pathway</keyword>
<keyword evidence="8" id="KW-0272">Extracellular matrix</keyword>
<organism evidence="19 20">
    <name type="scientific">Hemibagrus wyckioides</name>
    <dbReference type="NCBI Taxonomy" id="337641"/>
    <lineage>
        <taxon>Eukaryota</taxon>
        <taxon>Metazoa</taxon>
        <taxon>Chordata</taxon>
        <taxon>Craniata</taxon>
        <taxon>Vertebrata</taxon>
        <taxon>Euteleostomi</taxon>
        <taxon>Actinopterygii</taxon>
        <taxon>Neopterygii</taxon>
        <taxon>Teleostei</taxon>
        <taxon>Ostariophysi</taxon>
        <taxon>Siluriformes</taxon>
        <taxon>Bagridae</taxon>
        <taxon>Hemibagrus</taxon>
    </lineage>
</organism>
<dbReference type="GO" id="GO:0060070">
    <property type="term" value="P:canonical Wnt signaling pathway"/>
    <property type="evidence" value="ECO:0007669"/>
    <property type="project" value="TreeGrafter"/>
</dbReference>
<dbReference type="FunFam" id="1.10.472.10:FF:000025">
    <property type="entry name" value="Cyclin-dependent kinase 5 activator"/>
    <property type="match status" value="1"/>
</dbReference>
<dbReference type="GO" id="GO:0005615">
    <property type="term" value="C:extracellular space"/>
    <property type="evidence" value="ECO:0007669"/>
    <property type="project" value="TreeGrafter"/>
</dbReference>
<evidence type="ECO:0000256" key="8">
    <source>
        <dbReference type="ARBA" id="ARBA00022530"/>
    </source>
</evidence>
<dbReference type="GO" id="GO:0048513">
    <property type="term" value="P:animal organ development"/>
    <property type="evidence" value="ECO:0007669"/>
    <property type="project" value="UniProtKB-ARBA"/>
</dbReference>
<gene>
    <name evidence="19" type="ORF">KOW79_010185</name>
</gene>
<evidence type="ECO:0000313" key="20">
    <source>
        <dbReference type="Proteomes" id="UP000824219"/>
    </source>
</evidence>
<evidence type="ECO:0000256" key="1">
    <source>
        <dbReference type="ARBA" id="ARBA00004193"/>
    </source>
</evidence>
<dbReference type="GO" id="GO:0005125">
    <property type="term" value="F:cytokine activity"/>
    <property type="evidence" value="ECO:0007669"/>
    <property type="project" value="TreeGrafter"/>
</dbReference>
<keyword evidence="11" id="KW-0472">Membrane</keyword>
<sequence length="669" mass="74515">MLPTQAHLLLVFTLTGRLWCVTGSPLVMDPNSICRRSKPAGGAYTELCQTQPEIIQKVAKGARLAIRECQHQFRYQRWNCTGHGKSLGKILQQDIRETAFINGIMAAGVLHAVTWACSQGELLQCGCVATKSSSGSPKEEATESPVLALQDQRWEWGGCGDDVDFGYKISRQFMDTRTRKGRNDIRSLIDLHNNEAGRLAVKTNMRTECKCHGLSGSCTLRSCWRKLPLFRQVGNHLMQSFRMAVRVMGGNDGKSIVSLDRDALPLGAHSLIYSDESPDFCVANRRTGSEGTRGRVCNGTETGPGACDWLCCNKGHEEHTLEYEENCQCQFQWCCESTGHKARDIAFQQAGGCWSSTATMGTVLSISPTSRKGGILDEKPDAGHGASGKTEKSLKRHSVLISALTWKRLVAASAKKKSAKKVNPNPPVSQISNPVDQLNTENLKKSQSGSERKKPGPLAVPVPTVPDKSLRTNQTQNGSQNGKQLLPVQRQASTRSIISPRRVIVQASTGELLRCLSEFMCRRCYKLKELSPNEIILWFRNVDRSLLIQGWQDQGFITPANLVFVYLLCREAVTEDISSEYELQATFLTCLYLAYSYMGNEISYPLKPFLVETNKEVFWERSLRIIDKMSAKMLQINADPHFFTEVFQDLKNEGGSKDTNAKWTNTLDR</sequence>
<keyword evidence="12" id="KW-1015">Disulfide bond</keyword>
<dbReference type="GO" id="GO:0061575">
    <property type="term" value="F:cyclin-dependent protein serine/threonine kinase activator activity"/>
    <property type="evidence" value="ECO:0007669"/>
    <property type="project" value="InterPro"/>
</dbReference>
<comment type="subcellular location">
    <subcellularLocation>
        <location evidence="1">Cell membrane</location>
        <topology evidence="1">Lipid-anchor</topology>
    </subcellularLocation>
    <subcellularLocation>
        <location evidence="15">Endomembrane system</location>
        <topology evidence="15">Lipid-anchor</topology>
        <orientation evidence="15">Cytoplasmic side</orientation>
    </subcellularLocation>
    <subcellularLocation>
        <location evidence="2 16">Secreted</location>
        <location evidence="2 16">Extracellular space</location>
        <location evidence="2 16">Extracellular matrix</location>
    </subcellularLocation>
</comment>
<dbReference type="EMBL" id="JAHKSW010000011">
    <property type="protein sequence ID" value="KAG7326784.1"/>
    <property type="molecule type" value="Genomic_DNA"/>
</dbReference>
<dbReference type="InterPro" id="IPR036915">
    <property type="entry name" value="Cyclin-like_sf"/>
</dbReference>
<comment type="similarity">
    <text evidence="3 16">Belongs to the Wnt family.</text>
</comment>
<feature type="region of interest" description="Disordered" evidence="17">
    <location>
        <begin position="415"/>
        <end position="485"/>
    </location>
</feature>
<evidence type="ECO:0000256" key="14">
    <source>
        <dbReference type="ARBA" id="ARBA00023288"/>
    </source>
</evidence>
<dbReference type="PANTHER" id="PTHR12027:SF72">
    <property type="entry name" value="PROTEIN WNT-6"/>
    <property type="match status" value="1"/>
</dbReference>
<evidence type="ECO:0000256" key="18">
    <source>
        <dbReference type="SAM" id="SignalP"/>
    </source>
</evidence>
<evidence type="ECO:0000256" key="11">
    <source>
        <dbReference type="ARBA" id="ARBA00023136"/>
    </source>
</evidence>
<feature type="signal peptide" evidence="18">
    <location>
        <begin position="1"/>
        <end position="23"/>
    </location>
</feature>
<reference evidence="19 20" key="1">
    <citation type="submission" date="2021-06" db="EMBL/GenBank/DDBJ databases">
        <title>Chromosome-level genome assembly of the red-tail catfish (Hemibagrus wyckioides).</title>
        <authorList>
            <person name="Shao F."/>
        </authorList>
    </citation>
    <scope>NUCLEOTIDE SEQUENCE [LARGE SCALE GENOMIC DNA]</scope>
    <source>
        <strain evidence="19">EC202008001</strain>
        <tissue evidence="19">Blood</tissue>
    </source>
</reference>
<evidence type="ECO:0000256" key="16">
    <source>
        <dbReference type="RuleBase" id="RU003500"/>
    </source>
</evidence>
<name>A0A9D3NQQ2_9TELE</name>
<proteinExistence type="inferred from homology"/>
<comment type="function">
    <text evidence="16">Ligand for members of the frizzled family of seven transmembrane receptors.</text>
</comment>
<dbReference type="OrthoDB" id="5945655at2759"/>
<dbReference type="PANTHER" id="PTHR12027">
    <property type="entry name" value="WNT RELATED"/>
    <property type="match status" value="1"/>
</dbReference>
<evidence type="ECO:0000256" key="6">
    <source>
        <dbReference type="ARBA" id="ARBA00022475"/>
    </source>
</evidence>
<feature type="chain" id="PRO_5038701570" description="Protein Wnt" evidence="18">
    <location>
        <begin position="24"/>
        <end position="669"/>
    </location>
</feature>
<keyword evidence="9" id="KW-0597">Phosphoprotein</keyword>
<keyword evidence="7" id="KW-0964">Secreted</keyword>
<dbReference type="Gene3D" id="1.10.472.10">
    <property type="entry name" value="Cyclin-like"/>
    <property type="match status" value="1"/>
</dbReference>
<dbReference type="GO" id="GO:0030182">
    <property type="term" value="P:neuron differentiation"/>
    <property type="evidence" value="ECO:0007669"/>
    <property type="project" value="TreeGrafter"/>
</dbReference>
<evidence type="ECO:0000256" key="15">
    <source>
        <dbReference type="ARBA" id="ARBA00046278"/>
    </source>
</evidence>
<dbReference type="Proteomes" id="UP000824219">
    <property type="component" value="Linkage Group LG11"/>
</dbReference>
<keyword evidence="13" id="KW-0325">Glycoprotein</keyword>
<evidence type="ECO:0000256" key="12">
    <source>
        <dbReference type="ARBA" id="ARBA00023157"/>
    </source>
</evidence>
<dbReference type="GO" id="GO:0045165">
    <property type="term" value="P:cell fate commitment"/>
    <property type="evidence" value="ECO:0007669"/>
    <property type="project" value="TreeGrafter"/>
</dbReference>
<evidence type="ECO:0000256" key="4">
    <source>
        <dbReference type="ARBA" id="ARBA00010175"/>
    </source>
</evidence>
<feature type="region of interest" description="Disordered" evidence="17">
    <location>
        <begin position="365"/>
        <end position="394"/>
    </location>
</feature>
<dbReference type="InterPro" id="IPR043158">
    <property type="entry name" value="Wnt_C"/>
</dbReference>
<comment type="similarity">
    <text evidence="4">Belongs to the cyclin-dependent kinase 5 activator family.</text>
</comment>
<dbReference type="GO" id="GO:0012505">
    <property type="term" value="C:endomembrane system"/>
    <property type="evidence" value="ECO:0007669"/>
    <property type="project" value="UniProtKB-SubCell"/>
</dbReference>
<dbReference type="GO" id="GO:0005886">
    <property type="term" value="C:plasma membrane"/>
    <property type="evidence" value="ECO:0007669"/>
    <property type="project" value="UniProtKB-SubCell"/>
</dbReference>
<evidence type="ECO:0000256" key="7">
    <source>
        <dbReference type="ARBA" id="ARBA00022525"/>
    </source>
</evidence>
<dbReference type="InterPro" id="IPR004944">
    <property type="entry name" value="CDK5_activator"/>
</dbReference>
<dbReference type="PROSITE" id="PS00246">
    <property type="entry name" value="WNT1"/>
    <property type="match status" value="1"/>
</dbReference>
<dbReference type="Pfam" id="PF03261">
    <property type="entry name" value="CDK5_activator"/>
    <property type="match status" value="1"/>
</dbReference>
<comment type="caution">
    <text evidence="19">The sequence shown here is derived from an EMBL/GenBank/DDBJ whole genome shotgun (WGS) entry which is preliminary data.</text>
</comment>
<dbReference type="Gene3D" id="3.30.2460.20">
    <property type="match status" value="1"/>
</dbReference>
<dbReference type="SMART" id="SM00097">
    <property type="entry name" value="WNT1"/>
    <property type="match status" value="1"/>
</dbReference>
<protein>
    <recommendedName>
        <fullName evidence="16">Protein Wnt</fullName>
    </recommendedName>
</protein>
<keyword evidence="14" id="KW-0449">Lipoprotein</keyword>
<feature type="compositionally biased region" description="Polar residues" evidence="17">
    <location>
        <begin position="428"/>
        <end position="449"/>
    </location>
</feature>
<dbReference type="InterPro" id="IPR009143">
    <property type="entry name" value="Wnt6"/>
</dbReference>
<dbReference type="AlphaFoldDB" id="A0A9D3NQQ2"/>
<keyword evidence="5 16" id="KW-0217">Developmental protein</keyword>
<evidence type="ECO:0000256" key="17">
    <source>
        <dbReference type="SAM" id="MobiDB-lite"/>
    </source>
</evidence>